<evidence type="ECO:0000256" key="1">
    <source>
        <dbReference type="SAM" id="Phobius"/>
    </source>
</evidence>
<gene>
    <name evidence="2" type="ordered locus">PHZ_c3481</name>
</gene>
<dbReference type="AlphaFoldDB" id="B4RC97"/>
<accession>B4RC97</accession>
<feature type="transmembrane region" description="Helical" evidence="1">
    <location>
        <begin position="31"/>
        <end position="48"/>
    </location>
</feature>
<name>B4RC97_PHEZH</name>
<feature type="transmembrane region" description="Helical" evidence="1">
    <location>
        <begin position="54"/>
        <end position="73"/>
    </location>
</feature>
<dbReference type="HOGENOM" id="CLU_139062_0_0_5"/>
<dbReference type="Proteomes" id="UP000001868">
    <property type="component" value="Chromosome"/>
</dbReference>
<proteinExistence type="predicted"/>
<reference evidence="2 3" key="1">
    <citation type="journal article" date="2008" name="BMC Genomics">
        <title>Complete genome of Phenylobacterium zucineum - a novel facultative intracellular bacterium isolated from human erythroleukemia cell line K562.</title>
        <authorList>
            <person name="Luo Y."/>
            <person name="Xu X."/>
            <person name="Ding Z."/>
            <person name="Liu Z."/>
            <person name="Zhang B."/>
            <person name="Yan Z."/>
            <person name="Sun J."/>
            <person name="Hu S."/>
            <person name="Hu X."/>
        </authorList>
    </citation>
    <scope>NUCLEOTIDE SEQUENCE [LARGE SCALE GENOMIC DNA]</scope>
    <source>
        <strain evidence="2 3">HLK1</strain>
    </source>
</reference>
<feature type="transmembrane region" description="Helical" evidence="1">
    <location>
        <begin position="80"/>
        <end position="101"/>
    </location>
</feature>
<sequence length="150" mass="16043">MQTLALPPWFGLTLMAVVCGAAVWKGGWEERLTAMAFLIAWIATLIGRDREWLGTQWGAFAVDVVLLGFLVVVALKSARYWPIFAAGFHLLSVATHAARIVDPQVGAWAYATASVIFSQLTVFALAAGVIGVLRERQSAEAGAAAGATRR</sequence>
<protein>
    <submittedName>
        <fullName evidence="2">Uncharacterized protein</fullName>
    </submittedName>
</protein>
<dbReference type="KEGG" id="pzu:PHZ_c3481"/>
<feature type="transmembrane region" description="Helical" evidence="1">
    <location>
        <begin position="6"/>
        <end position="24"/>
    </location>
</feature>
<dbReference type="STRING" id="450851.PHZ_c3481"/>
<keyword evidence="1" id="KW-1133">Transmembrane helix</keyword>
<dbReference type="EMBL" id="CP000747">
    <property type="protein sequence ID" value="ACG79890.1"/>
    <property type="molecule type" value="Genomic_DNA"/>
</dbReference>
<dbReference type="RefSeq" id="WP_012524028.1">
    <property type="nucleotide sequence ID" value="NC_011144.1"/>
</dbReference>
<dbReference type="OrthoDB" id="7188556at2"/>
<evidence type="ECO:0000313" key="2">
    <source>
        <dbReference type="EMBL" id="ACG79890.1"/>
    </source>
</evidence>
<keyword evidence="3" id="KW-1185">Reference proteome</keyword>
<keyword evidence="1" id="KW-0812">Transmembrane</keyword>
<organism evidence="2 3">
    <name type="scientific">Phenylobacterium zucineum (strain HLK1)</name>
    <dbReference type="NCBI Taxonomy" id="450851"/>
    <lineage>
        <taxon>Bacteria</taxon>
        <taxon>Pseudomonadati</taxon>
        <taxon>Pseudomonadota</taxon>
        <taxon>Alphaproteobacteria</taxon>
        <taxon>Caulobacterales</taxon>
        <taxon>Caulobacteraceae</taxon>
        <taxon>Phenylobacterium</taxon>
    </lineage>
</organism>
<keyword evidence="1" id="KW-0472">Membrane</keyword>
<evidence type="ECO:0000313" key="3">
    <source>
        <dbReference type="Proteomes" id="UP000001868"/>
    </source>
</evidence>
<feature type="transmembrane region" description="Helical" evidence="1">
    <location>
        <begin position="107"/>
        <end position="133"/>
    </location>
</feature>